<dbReference type="InterPro" id="IPR047817">
    <property type="entry name" value="ABC2_TM_bact-type"/>
</dbReference>
<evidence type="ECO:0000256" key="1">
    <source>
        <dbReference type="ARBA" id="ARBA00004141"/>
    </source>
</evidence>
<organism evidence="7 8">
    <name type="scientific">Phaeospirillum tilakii</name>
    <dbReference type="NCBI Taxonomy" id="741673"/>
    <lineage>
        <taxon>Bacteria</taxon>
        <taxon>Pseudomonadati</taxon>
        <taxon>Pseudomonadota</taxon>
        <taxon>Alphaproteobacteria</taxon>
        <taxon>Rhodospirillales</taxon>
        <taxon>Rhodospirillaceae</taxon>
        <taxon>Phaeospirillum</taxon>
    </lineage>
</organism>
<evidence type="ECO:0000256" key="5">
    <source>
        <dbReference type="RuleBase" id="RU361157"/>
    </source>
</evidence>
<comment type="similarity">
    <text evidence="5">Belongs to the ABC-2 integral membrane protein family.</text>
</comment>
<evidence type="ECO:0000259" key="6">
    <source>
        <dbReference type="PROSITE" id="PS51012"/>
    </source>
</evidence>
<keyword evidence="8" id="KW-1185">Reference proteome</keyword>
<dbReference type="Proteomes" id="UP001597296">
    <property type="component" value="Unassembled WGS sequence"/>
</dbReference>
<evidence type="ECO:0000256" key="2">
    <source>
        <dbReference type="ARBA" id="ARBA00022692"/>
    </source>
</evidence>
<keyword evidence="2 5" id="KW-0812">Transmembrane</keyword>
<accession>A0ABW5CBD5</accession>
<keyword evidence="4 5" id="KW-0472">Membrane</keyword>
<dbReference type="PIRSF" id="PIRSF006648">
    <property type="entry name" value="DrrB"/>
    <property type="match status" value="1"/>
</dbReference>
<keyword evidence="5" id="KW-1003">Cell membrane</keyword>
<evidence type="ECO:0000313" key="8">
    <source>
        <dbReference type="Proteomes" id="UP001597296"/>
    </source>
</evidence>
<reference evidence="8" key="1">
    <citation type="journal article" date="2019" name="Int. J. Syst. Evol. Microbiol.">
        <title>The Global Catalogue of Microorganisms (GCM) 10K type strain sequencing project: providing services to taxonomists for standard genome sequencing and annotation.</title>
        <authorList>
            <consortium name="The Broad Institute Genomics Platform"/>
            <consortium name="The Broad Institute Genome Sequencing Center for Infectious Disease"/>
            <person name="Wu L."/>
            <person name="Ma J."/>
        </authorList>
    </citation>
    <scope>NUCLEOTIDE SEQUENCE [LARGE SCALE GENOMIC DNA]</scope>
    <source>
        <strain evidence="8">KCTC 15012</strain>
    </source>
</reference>
<evidence type="ECO:0000256" key="4">
    <source>
        <dbReference type="ARBA" id="ARBA00023136"/>
    </source>
</evidence>
<sequence length="272" mass="28977">MKDDPNPSCLAPSPRRYGAVNWLGTWTLFMKEVRRFLKVHFQTILAPVVTTLLFLAVFALALGPVATRVAGVPFLEFLAPGLVMMAMVQNAFSNTSSSLIIAKVQGNIVDMLMPPLSAGEMTAAIAAGGVARGLAVGVAVTATMALFVPLSFPHPGLILFHAVAGSLMLSLLGMIAGLWADKFDHMAAVTNFLVTPLSFLSGTFYSIDRLPPDLHAVALANPFFYMIDGFRYGFIDHADGPVMAGVAVMVGANLLLLGLTYRMLATGYKLKA</sequence>
<feature type="transmembrane region" description="Helical" evidence="5">
    <location>
        <begin position="123"/>
        <end position="152"/>
    </location>
</feature>
<feature type="domain" description="ABC transmembrane type-2" evidence="6">
    <location>
        <begin position="38"/>
        <end position="267"/>
    </location>
</feature>
<feature type="transmembrane region" description="Helical" evidence="5">
    <location>
        <begin position="187"/>
        <end position="207"/>
    </location>
</feature>
<dbReference type="RefSeq" id="WP_377315556.1">
    <property type="nucleotide sequence ID" value="NZ_JBHUIY010000012.1"/>
</dbReference>
<dbReference type="EMBL" id="JBHUIY010000012">
    <property type="protein sequence ID" value="MFD2233697.1"/>
    <property type="molecule type" value="Genomic_DNA"/>
</dbReference>
<name>A0ABW5CBD5_9PROT</name>
<dbReference type="PROSITE" id="PS51012">
    <property type="entry name" value="ABC_TM2"/>
    <property type="match status" value="1"/>
</dbReference>
<comment type="subcellular location">
    <subcellularLocation>
        <location evidence="5">Cell inner membrane</location>
        <topology evidence="5">Multi-pass membrane protein</topology>
    </subcellularLocation>
    <subcellularLocation>
        <location evidence="1">Membrane</location>
        <topology evidence="1">Multi-pass membrane protein</topology>
    </subcellularLocation>
</comment>
<keyword evidence="5" id="KW-0813">Transport</keyword>
<dbReference type="InterPro" id="IPR013525">
    <property type="entry name" value="ABC2_TM"/>
</dbReference>
<keyword evidence="3 5" id="KW-1133">Transmembrane helix</keyword>
<feature type="transmembrane region" description="Helical" evidence="5">
    <location>
        <begin position="44"/>
        <end position="65"/>
    </location>
</feature>
<dbReference type="PANTHER" id="PTHR43332">
    <property type="entry name" value="INNER MEMBRANE TRANSPORT PERMEASE YADH-RELATED"/>
    <property type="match status" value="1"/>
</dbReference>
<feature type="transmembrane region" description="Helical" evidence="5">
    <location>
        <begin position="242"/>
        <end position="261"/>
    </location>
</feature>
<dbReference type="PRINTS" id="PR00164">
    <property type="entry name" value="ABC2TRNSPORT"/>
</dbReference>
<dbReference type="Pfam" id="PF01061">
    <property type="entry name" value="ABC2_membrane"/>
    <property type="match status" value="1"/>
</dbReference>
<proteinExistence type="inferred from homology"/>
<gene>
    <name evidence="7" type="ORF">ACFSNB_07765</name>
</gene>
<feature type="transmembrane region" description="Helical" evidence="5">
    <location>
        <begin position="158"/>
        <end position="180"/>
    </location>
</feature>
<comment type="caution">
    <text evidence="7">The sequence shown here is derived from an EMBL/GenBank/DDBJ whole genome shotgun (WGS) entry which is preliminary data.</text>
</comment>
<dbReference type="InterPro" id="IPR000412">
    <property type="entry name" value="ABC_2_transport"/>
</dbReference>
<protein>
    <recommendedName>
        <fullName evidence="5">Transport permease protein</fullName>
    </recommendedName>
</protein>
<dbReference type="PANTHER" id="PTHR43332:SF2">
    <property type="entry name" value="INNER MEMBRANE TRANSPORT PERMEASE YADH"/>
    <property type="match status" value="1"/>
</dbReference>
<evidence type="ECO:0000313" key="7">
    <source>
        <dbReference type="EMBL" id="MFD2233697.1"/>
    </source>
</evidence>
<dbReference type="InterPro" id="IPR052522">
    <property type="entry name" value="ABC-2_transport_permease"/>
</dbReference>
<feature type="transmembrane region" description="Helical" evidence="5">
    <location>
        <begin position="77"/>
        <end position="102"/>
    </location>
</feature>
<evidence type="ECO:0000256" key="3">
    <source>
        <dbReference type="ARBA" id="ARBA00022989"/>
    </source>
</evidence>